<dbReference type="AlphaFoldDB" id="A0A7G9RUB7"/>
<evidence type="ECO:0000313" key="3">
    <source>
        <dbReference type="Proteomes" id="UP000515811"/>
    </source>
</evidence>
<dbReference type="Proteomes" id="UP000515811">
    <property type="component" value="Chromosome"/>
</dbReference>
<dbReference type="EMBL" id="CP060714">
    <property type="protein sequence ID" value="QNN59192.1"/>
    <property type="molecule type" value="Genomic_DNA"/>
</dbReference>
<evidence type="ECO:0000256" key="1">
    <source>
        <dbReference type="SAM" id="MobiDB-lite"/>
    </source>
</evidence>
<feature type="compositionally biased region" description="Basic and acidic residues" evidence="1">
    <location>
        <begin position="145"/>
        <end position="159"/>
    </location>
</feature>
<dbReference type="KEGG" id="drg:H9K76_10645"/>
<evidence type="ECO:0000313" key="2">
    <source>
        <dbReference type="EMBL" id="QNN59192.1"/>
    </source>
</evidence>
<keyword evidence="3" id="KW-1185">Reference proteome</keyword>
<protein>
    <submittedName>
        <fullName evidence="2">Uncharacterized protein</fullName>
    </submittedName>
</protein>
<reference evidence="2 3" key="1">
    <citation type="submission" date="2020-08" db="EMBL/GenBank/DDBJ databases">
        <title>Genome sequence of Diaphorobacter ruginosibacter DSM 27467T.</title>
        <authorList>
            <person name="Hyun D.-W."/>
            <person name="Bae J.-W."/>
        </authorList>
    </citation>
    <scope>NUCLEOTIDE SEQUENCE [LARGE SCALE GENOMIC DNA]</scope>
    <source>
        <strain evidence="2 3">DSM 27467</strain>
    </source>
</reference>
<feature type="region of interest" description="Disordered" evidence="1">
    <location>
        <begin position="123"/>
        <end position="167"/>
    </location>
</feature>
<sequence>MTTLSHGQHVAGRLGRRLGAGLLGLVLTVMGTAASAQAYVNGSVSGQIAPGVYGRVDIGNAPAPALIYQQPMLIAPPPVAVPAPPVYMYVPPGHAKHWGKHCARYGACGQRVYFLRNPPPHWRGGGDRDRWDHDRRDRHRHDRHDRHDRDHWRDRDRDHGHHGRHRD</sequence>
<name>A0A7G9RUB7_9BURK</name>
<organism evidence="2 3">
    <name type="scientific">Diaphorobacter ruginosibacter</name>
    <dbReference type="NCBI Taxonomy" id="1715720"/>
    <lineage>
        <taxon>Bacteria</taxon>
        <taxon>Pseudomonadati</taxon>
        <taxon>Pseudomonadota</taxon>
        <taxon>Betaproteobacteria</taxon>
        <taxon>Burkholderiales</taxon>
        <taxon>Comamonadaceae</taxon>
        <taxon>Diaphorobacter</taxon>
    </lineage>
</organism>
<accession>A0A7G9RUB7</accession>
<proteinExistence type="predicted"/>
<feature type="compositionally biased region" description="Basic and acidic residues" evidence="1">
    <location>
        <begin position="124"/>
        <end position="135"/>
    </location>
</feature>
<gene>
    <name evidence="2" type="ORF">H9K76_10645</name>
</gene>